<dbReference type="GO" id="GO:0007218">
    <property type="term" value="P:neuropeptide signaling pathway"/>
    <property type="evidence" value="ECO:0007669"/>
    <property type="project" value="UniProtKB-KW"/>
</dbReference>
<gene>
    <name evidence="8" type="ORF">PECUL_23A007103</name>
</gene>
<dbReference type="Proteomes" id="UP001295444">
    <property type="component" value="Chromosome 04"/>
</dbReference>
<dbReference type="EMBL" id="OW240915">
    <property type="protein sequence ID" value="CAH2282655.1"/>
    <property type="molecule type" value="Genomic_DNA"/>
</dbReference>
<evidence type="ECO:0000313" key="9">
    <source>
        <dbReference type="Proteomes" id="UP001295444"/>
    </source>
</evidence>
<evidence type="ECO:0000313" key="8">
    <source>
        <dbReference type="EMBL" id="CAH2282655.1"/>
    </source>
</evidence>
<dbReference type="InterPro" id="IPR026297">
    <property type="entry name" value="FMRFamide-related/fGRP"/>
</dbReference>
<dbReference type="PANTHER" id="PTHR14403:SF6">
    <property type="entry name" value="PRO-FMRFAMIDE-RELATED NEUROPEPTIDE VF"/>
    <property type="match status" value="1"/>
</dbReference>
<keyword evidence="5" id="KW-0027">Amidation</keyword>
<keyword evidence="6 8" id="KW-0527">Neuropeptide</keyword>
<dbReference type="AlphaFoldDB" id="A0AAD1RWJ3"/>
<sequence>MEMFYASKILFFILGISPIFFSSSVCLDETAMNLESQEKYEDFFESRDDIQNRRNVDSEELKFWLPDGFNEISSAILNKYSQLPVHLERQFLEERGVKPAANLPQRFGRGSEDKVTKSIPNLPQRFGRYLPRKANIQSATNLPQRFGRSLFDGRFPQSPLQFVKATHLQKQQYETNPQTLEVKMPEEDTERIQSVNYNFERKLQM</sequence>
<organism evidence="8 9">
    <name type="scientific">Pelobates cultripes</name>
    <name type="common">Western spadefoot toad</name>
    <dbReference type="NCBI Taxonomy" id="61616"/>
    <lineage>
        <taxon>Eukaryota</taxon>
        <taxon>Metazoa</taxon>
        <taxon>Chordata</taxon>
        <taxon>Craniata</taxon>
        <taxon>Vertebrata</taxon>
        <taxon>Euteleostomi</taxon>
        <taxon>Amphibia</taxon>
        <taxon>Batrachia</taxon>
        <taxon>Anura</taxon>
        <taxon>Pelobatoidea</taxon>
        <taxon>Pelobatidae</taxon>
        <taxon>Pelobates</taxon>
    </lineage>
</organism>
<evidence type="ECO:0000256" key="7">
    <source>
        <dbReference type="SAM" id="SignalP"/>
    </source>
</evidence>
<evidence type="ECO:0000256" key="6">
    <source>
        <dbReference type="ARBA" id="ARBA00023320"/>
    </source>
</evidence>
<proteinExistence type="inferred from homology"/>
<feature type="chain" id="PRO_5041990284" evidence="7">
    <location>
        <begin position="27"/>
        <end position="205"/>
    </location>
</feature>
<comment type="subcellular location">
    <subcellularLocation>
        <location evidence="1">Secreted</location>
    </subcellularLocation>
</comment>
<feature type="signal peptide" evidence="7">
    <location>
        <begin position="1"/>
        <end position="26"/>
    </location>
</feature>
<evidence type="ECO:0000256" key="4">
    <source>
        <dbReference type="ARBA" id="ARBA00022729"/>
    </source>
</evidence>
<dbReference type="GO" id="GO:0005576">
    <property type="term" value="C:extracellular region"/>
    <property type="evidence" value="ECO:0007669"/>
    <property type="project" value="UniProtKB-SubCell"/>
</dbReference>
<comment type="similarity">
    <text evidence="2">Belongs to the FARP (FMRFamide related peptide) family.</text>
</comment>
<keyword evidence="9" id="KW-1185">Reference proteome</keyword>
<dbReference type="GO" id="GO:0005102">
    <property type="term" value="F:signaling receptor binding"/>
    <property type="evidence" value="ECO:0007669"/>
    <property type="project" value="TreeGrafter"/>
</dbReference>
<evidence type="ECO:0000256" key="1">
    <source>
        <dbReference type="ARBA" id="ARBA00004613"/>
    </source>
</evidence>
<keyword evidence="3" id="KW-0964">Secreted</keyword>
<evidence type="ECO:0000256" key="5">
    <source>
        <dbReference type="ARBA" id="ARBA00022815"/>
    </source>
</evidence>
<accession>A0AAD1RWJ3</accession>
<reference evidence="8" key="1">
    <citation type="submission" date="2022-03" db="EMBL/GenBank/DDBJ databases">
        <authorList>
            <person name="Alioto T."/>
            <person name="Alioto T."/>
            <person name="Gomez Garrido J."/>
        </authorList>
    </citation>
    <scope>NUCLEOTIDE SEQUENCE</scope>
</reference>
<evidence type="ECO:0000256" key="2">
    <source>
        <dbReference type="ARBA" id="ARBA00006356"/>
    </source>
</evidence>
<protein>
    <submittedName>
        <fullName evidence="8">Pro-FMRFamide-related neuropeptide VF</fullName>
    </submittedName>
</protein>
<dbReference type="PANTHER" id="PTHR14403">
    <property type="entry name" value="RFAMIDE PEPTIDE GONADOTROPIN INHIBITORY HORMONE"/>
    <property type="match status" value="1"/>
</dbReference>
<keyword evidence="4 7" id="KW-0732">Signal</keyword>
<evidence type="ECO:0000256" key="3">
    <source>
        <dbReference type="ARBA" id="ARBA00022525"/>
    </source>
</evidence>
<dbReference type="GO" id="GO:0032277">
    <property type="term" value="P:negative regulation of gonadotropin secretion"/>
    <property type="evidence" value="ECO:0007669"/>
    <property type="project" value="TreeGrafter"/>
</dbReference>
<name>A0AAD1RWJ3_PELCU</name>